<keyword evidence="3" id="KW-1185">Reference proteome</keyword>
<sequence>MFFTFNIIFKNILKKTIKIINMFQKFKKSEILILLLVVGLIFTSEYFYIVLKDPQRAIFIGLWPPTILGLLIFLNLKLKK</sequence>
<keyword evidence="1" id="KW-0812">Transmembrane</keyword>
<proteinExistence type="predicted"/>
<evidence type="ECO:0000313" key="2">
    <source>
        <dbReference type="EMBL" id="SHM29549.1"/>
    </source>
</evidence>
<dbReference type="EMBL" id="FRBU01000029">
    <property type="protein sequence ID" value="SHM29549.1"/>
    <property type="molecule type" value="Genomic_DNA"/>
</dbReference>
<organism evidence="2 3">
    <name type="scientific">Flavobacterium xanthum</name>
    <dbReference type="NCBI Taxonomy" id="69322"/>
    <lineage>
        <taxon>Bacteria</taxon>
        <taxon>Pseudomonadati</taxon>
        <taxon>Bacteroidota</taxon>
        <taxon>Flavobacteriia</taxon>
        <taxon>Flavobacteriales</taxon>
        <taxon>Flavobacteriaceae</taxon>
        <taxon>Flavobacterium</taxon>
    </lineage>
</organism>
<dbReference type="Proteomes" id="UP000184260">
    <property type="component" value="Unassembled WGS sequence"/>
</dbReference>
<feature type="transmembrane region" description="Helical" evidence="1">
    <location>
        <begin position="57"/>
        <end position="76"/>
    </location>
</feature>
<evidence type="ECO:0000313" key="3">
    <source>
        <dbReference type="Proteomes" id="UP000184260"/>
    </source>
</evidence>
<reference evidence="3" key="1">
    <citation type="submission" date="2016-11" db="EMBL/GenBank/DDBJ databases">
        <authorList>
            <person name="Varghese N."/>
            <person name="Submissions S."/>
        </authorList>
    </citation>
    <scope>NUCLEOTIDE SEQUENCE [LARGE SCALE GENOMIC DNA]</scope>
    <source>
        <strain evidence="3">DSM 3661</strain>
    </source>
</reference>
<accession>A0A1M7HM87</accession>
<feature type="transmembrane region" description="Helical" evidence="1">
    <location>
        <begin position="31"/>
        <end position="51"/>
    </location>
</feature>
<name>A0A1M7HM87_9FLAO</name>
<dbReference type="AlphaFoldDB" id="A0A1M7HM87"/>
<keyword evidence="1" id="KW-1133">Transmembrane helix</keyword>
<evidence type="ECO:0000256" key="1">
    <source>
        <dbReference type="SAM" id="Phobius"/>
    </source>
</evidence>
<protein>
    <submittedName>
        <fullName evidence="2">Uncharacterized protein</fullName>
    </submittedName>
</protein>
<gene>
    <name evidence="2" type="ORF">SAMN05443669_102922</name>
</gene>
<keyword evidence="1" id="KW-0472">Membrane</keyword>